<reference evidence="1 2" key="1">
    <citation type="submission" date="2019-09" db="EMBL/GenBank/DDBJ databases">
        <authorList>
            <person name="Ou C."/>
        </authorList>
    </citation>
    <scope>NUCLEOTIDE SEQUENCE [LARGE SCALE GENOMIC DNA]</scope>
    <source>
        <strain evidence="1">S2</strain>
        <tissue evidence="1">Leaf</tissue>
    </source>
</reference>
<dbReference type="AlphaFoldDB" id="A0A5N5IBD2"/>
<proteinExistence type="predicted"/>
<gene>
    <name evidence="1" type="ORF">D8674_026346</name>
</gene>
<accession>A0A5N5IBD2</accession>
<protein>
    <submittedName>
        <fullName evidence="1">Uncharacterized protein</fullName>
    </submittedName>
</protein>
<keyword evidence="2" id="KW-1185">Reference proteome</keyword>
<reference evidence="1 2" key="3">
    <citation type="submission" date="2019-11" db="EMBL/GenBank/DDBJ databases">
        <title>A de novo genome assembly of a pear dwarfing rootstock.</title>
        <authorList>
            <person name="Wang F."/>
            <person name="Wang J."/>
            <person name="Li S."/>
            <person name="Zhang Y."/>
            <person name="Fang M."/>
            <person name="Ma L."/>
            <person name="Zhao Y."/>
            <person name="Jiang S."/>
        </authorList>
    </citation>
    <scope>NUCLEOTIDE SEQUENCE [LARGE SCALE GENOMIC DNA]</scope>
    <source>
        <strain evidence="1">S2</strain>
        <tissue evidence="1">Leaf</tissue>
    </source>
</reference>
<dbReference type="EMBL" id="SMOL01000004">
    <property type="protein sequence ID" value="KAB2635812.1"/>
    <property type="molecule type" value="Genomic_DNA"/>
</dbReference>
<reference evidence="2" key="2">
    <citation type="submission" date="2019-10" db="EMBL/GenBank/DDBJ databases">
        <title>A de novo genome assembly of a pear dwarfing rootstock.</title>
        <authorList>
            <person name="Wang F."/>
            <person name="Wang J."/>
            <person name="Li S."/>
            <person name="Zhang Y."/>
            <person name="Fang M."/>
            <person name="Ma L."/>
            <person name="Zhao Y."/>
            <person name="Jiang S."/>
        </authorList>
    </citation>
    <scope>NUCLEOTIDE SEQUENCE [LARGE SCALE GENOMIC DNA]</scope>
</reference>
<sequence>MMWFSGGEHQHRVGDLGGGSSGCSDAGGGDALVGDCLVVVVHRDGDRETFLKKGEGNKRLVGPKAQYVLFFNS</sequence>
<evidence type="ECO:0000313" key="2">
    <source>
        <dbReference type="Proteomes" id="UP000327157"/>
    </source>
</evidence>
<name>A0A5N5IBD2_9ROSA</name>
<comment type="caution">
    <text evidence="1">The sequence shown here is derived from an EMBL/GenBank/DDBJ whole genome shotgun (WGS) entry which is preliminary data.</text>
</comment>
<organism evidence="1 2">
    <name type="scientific">Pyrus ussuriensis x Pyrus communis</name>
    <dbReference type="NCBI Taxonomy" id="2448454"/>
    <lineage>
        <taxon>Eukaryota</taxon>
        <taxon>Viridiplantae</taxon>
        <taxon>Streptophyta</taxon>
        <taxon>Embryophyta</taxon>
        <taxon>Tracheophyta</taxon>
        <taxon>Spermatophyta</taxon>
        <taxon>Magnoliopsida</taxon>
        <taxon>eudicotyledons</taxon>
        <taxon>Gunneridae</taxon>
        <taxon>Pentapetalae</taxon>
        <taxon>rosids</taxon>
        <taxon>fabids</taxon>
        <taxon>Rosales</taxon>
        <taxon>Rosaceae</taxon>
        <taxon>Amygdaloideae</taxon>
        <taxon>Maleae</taxon>
        <taxon>Pyrus</taxon>
    </lineage>
</organism>
<dbReference type="Proteomes" id="UP000327157">
    <property type="component" value="Chromosome 5"/>
</dbReference>
<evidence type="ECO:0000313" key="1">
    <source>
        <dbReference type="EMBL" id="KAB2635812.1"/>
    </source>
</evidence>